<dbReference type="PANTHER" id="PTHR44145:SF3">
    <property type="entry name" value="DNAJ HOMOLOG SUBFAMILY A MEMBER 3, MITOCHONDRIAL"/>
    <property type="match status" value="1"/>
</dbReference>
<dbReference type="STRING" id="7739.C3XW76"/>
<dbReference type="PROSITE" id="PS00636">
    <property type="entry name" value="DNAJ_1"/>
    <property type="match status" value="1"/>
</dbReference>
<evidence type="ECO:0000256" key="4">
    <source>
        <dbReference type="ARBA" id="ARBA00022833"/>
    </source>
</evidence>
<dbReference type="InterPro" id="IPR036869">
    <property type="entry name" value="J_dom_sf"/>
</dbReference>
<evidence type="ECO:0008006" key="10">
    <source>
        <dbReference type="Google" id="ProtNLM"/>
    </source>
</evidence>
<dbReference type="FunFam" id="2.60.260.20:FF:000005">
    <property type="entry name" value="Chaperone protein dnaJ 1, mitochondrial"/>
    <property type="match status" value="1"/>
</dbReference>
<dbReference type="CDD" id="cd10747">
    <property type="entry name" value="DnaJ_C"/>
    <property type="match status" value="1"/>
</dbReference>
<dbReference type="InterPro" id="IPR002939">
    <property type="entry name" value="DnaJ_C"/>
</dbReference>
<dbReference type="GO" id="GO:0051082">
    <property type="term" value="F:unfolded protein binding"/>
    <property type="evidence" value="ECO:0007669"/>
    <property type="project" value="InterPro"/>
</dbReference>
<feature type="zinc finger region" description="CR-type" evidence="6">
    <location>
        <begin position="219"/>
        <end position="335"/>
    </location>
</feature>
<keyword evidence="1 6" id="KW-0479">Metal-binding</keyword>
<keyword evidence="2" id="KW-0677">Repeat</keyword>
<evidence type="ECO:0000256" key="2">
    <source>
        <dbReference type="ARBA" id="ARBA00022737"/>
    </source>
</evidence>
<dbReference type="Gene3D" id="2.10.230.10">
    <property type="entry name" value="Heat shock protein DnaJ, cysteine-rich domain"/>
    <property type="match status" value="1"/>
</dbReference>
<reference evidence="9" key="1">
    <citation type="journal article" date="2008" name="Nature">
        <title>The amphioxus genome and the evolution of the chordate karyotype.</title>
        <authorList>
            <consortium name="US DOE Joint Genome Institute (JGI-PGF)"/>
            <person name="Putnam N.H."/>
            <person name="Butts T."/>
            <person name="Ferrier D.E.K."/>
            <person name="Furlong R.F."/>
            <person name="Hellsten U."/>
            <person name="Kawashima T."/>
            <person name="Robinson-Rechavi M."/>
            <person name="Shoguchi E."/>
            <person name="Terry A."/>
            <person name="Yu J.-K."/>
            <person name="Benito-Gutierrez E.L."/>
            <person name="Dubchak I."/>
            <person name="Garcia-Fernandez J."/>
            <person name="Gibson-Brown J.J."/>
            <person name="Grigoriev I.V."/>
            <person name="Horton A.C."/>
            <person name="de Jong P.J."/>
            <person name="Jurka J."/>
            <person name="Kapitonov V.V."/>
            <person name="Kohara Y."/>
            <person name="Kuroki Y."/>
            <person name="Lindquist E."/>
            <person name="Lucas S."/>
            <person name="Osoegawa K."/>
            <person name="Pennacchio L.A."/>
            <person name="Salamov A.A."/>
            <person name="Satou Y."/>
            <person name="Sauka-Spengler T."/>
            <person name="Schmutz J."/>
            <person name="Shin-I T."/>
            <person name="Toyoda A."/>
            <person name="Bronner-Fraser M."/>
            <person name="Fujiyama A."/>
            <person name="Holland L.Z."/>
            <person name="Holland P.W.H."/>
            <person name="Satoh N."/>
            <person name="Rokhsar D.S."/>
        </authorList>
    </citation>
    <scope>NUCLEOTIDE SEQUENCE [LARGE SCALE GENOMIC DNA]</scope>
    <source>
        <strain evidence="9">S238N-H82</strain>
        <tissue evidence="9">Testes</tissue>
    </source>
</reference>
<feature type="domain" description="CR-type" evidence="8">
    <location>
        <begin position="219"/>
        <end position="335"/>
    </location>
</feature>
<accession>C3XW76</accession>
<dbReference type="eggNOG" id="KOG0715">
    <property type="taxonomic scope" value="Eukaryota"/>
</dbReference>
<sequence length="513" mass="57546">MKLSPLQVQRKRIYSMTERFKHRASRILSRPPTRSAARPLDTTEPRLFRKVGTEEIAFPCAQQWLRTTEGFHTSSVCTQRKDFYKILGVSKNASQKDIKKAYYQLAKKWHPDTNKDADAGKKFAEVAEAYEILGDDQKRREYDTFGSTGAFGGAGASTGQGFSQSQWSTNIDPEELFRRVFSEFSNAGRGGFQGFDFESQFEQPQEFVMDLTFTQACRGVNKELNFTMMDSCPRCKGNKAEPGTKITRCQYCHGTGQQYQVGCCRRWVGYVRQNLAGRRPARVGGRQARFEITASETINTGPFMMRSTCRRCRGQGTIYSTPCILCRGQGKTQQKKSVMVPVPAGVEDGQTVRMPMGSKELFITFRVARSDYFRREGADIHTDAAISIAQAILGGNMRIKGIYDNVTIDIPRGTQSHTRLRLPGKGIKRVQGYGYGDHYVHIKIKVPDSLSAKQKALVMAYAEEERDVDGTVQGITNTQDGGKQAIEDEEGLLAKVKSVLCGDWLPKRKIGQN</sequence>
<gene>
    <name evidence="9" type="ORF">BRAFLDRAFT_117151</name>
</gene>
<name>C3XW76_BRAFL</name>
<dbReference type="SUPFAM" id="SSF49493">
    <property type="entry name" value="HSP40/DnaJ peptide-binding domain"/>
    <property type="match status" value="1"/>
</dbReference>
<dbReference type="CDD" id="cd06257">
    <property type="entry name" value="DnaJ"/>
    <property type="match status" value="1"/>
</dbReference>
<evidence type="ECO:0000259" key="8">
    <source>
        <dbReference type="PROSITE" id="PS51188"/>
    </source>
</evidence>
<dbReference type="Gene3D" id="2.60.260.20">
    <property type="entry name" value="Urease metallochaperone UreE, N-terminal domain"/>
    <property type="match status" value="1"/>
</dbReference>
<dbReference type="InterPro" id="IPR051938">
    <property type="entry name" value="Apopto_cytoskel_mod"/>
</dbReference>
<dbReference type="InterPro" id="IPR012724">
    <property type="entry name" value="DnaJ"/>
</dbReference>
<dbReference type="PROSITE" id="PS50076">
    <property type="entry name" value="DNAJ_2"/>
    <property type="match status" value="1"/>
</dbReference>
<dbReference type="Pfam" id="PF01556">
    <property type="entry name" value="DnaJ_C"/>
    <property type="match status" value="1"/>
</dbReference>
<organism>
    <name type="scientific">Branchiostoma floridae</name>
    <name type="common">Florida lancelet</name>
    <name type="synonym">Amphioxus</name>
    <dbReference type="NCBI Taxonomy" id="7739"/>
    <lineage>
        <taxon>Eukaryota</taxon>
        <taxon>Metazoa</taxon>
        <taxon>Chordata</taxon>
        <taxon>Cephalochordata</taxon>
        <taxon>Leptocardii</taxon>
        <taxon>Amphioxiformes</taxon>
        <taxon>Branchiostomatidae</taxon>
        <taxon>Branchiostoma</taxon>
    </lineage>
</organism>
<dbReference type="InterPro" id="IPR001623">
    <property type="entry name" value="DnaJ_domain"/>
</dbReference>
<dbReference type="HAMAP" id="MF_01152">
    <property type="entry name" value="DnaJ"/>
    <property type="match status" value="1"/>
</dbReference>
<keyword evidence="5" id="KW-0143">Chaperone</keyword>
<dbReference type="InterPro" id="IPR008971">
    <property type="entry name" value="HSP40/DnaJ_pept-bd"/>
</dbReference>
<dbReference type="InterPro" id="IPR018253">
    <property type="entry name" value="DnaJ_domain_CS"/>
</dbReference>
<evidence type="ECO:0000256" key="6">
    <source>
        <dbReference type="PROSITE-ProRule" id="PRU00546"/>
    </source>
</evidence>
<keyword evidence="3 6" id="KW-0863">Zinc-finger</keyword>
<dbReference type="FunFam" id="2.10.230.10:FF:000026">
    <property type="entry name" value="Uncharacterized protein"/>
    <property type="match status" value="1"/>
</dbReference>
<dbReference type="Gene3D" id="1.10.287.110">
    <property type="entry name" value="DnaJ domain"/>
    <property type="match status" value="1"/>
</dbReference>
<dbReference type="InterPro" id="IPR001305">
    <property type="entry name" value="HSP_DnaJ_Cys-rich_dom"/>
</dbReference>
<dbReference type="CDD" id="cd10719">
    <property type="entry name" value="DnaJ_zf"/>
    <property type="match status" value="1"/>
</dbReference>
<dbReference type="PANTHER" id="PTHR44145">
    <property type="entry name" value="DNAJ HOMOLOG SUBFAMILY A MEMBER 3, MITOCHONDRIAL"/>
    <property type="match status" value="1"/>
</dbReference>
<dbReference type="EMBL" id="GG666471">
    <property type="protein sequence ID" value="EEN67610.1"/>
    <property type="molecule type" value="Genomic_DNA"/>
</dbReference>
<evidence type="ECO:0000256" key="1">
    <source>
        <dbReference type="ARBA" id="ARBA00022723"/>
    </source>
</evidence>
<dbReference type="SUPFAM" id="SSF57938">
    <property type="entry name" value="DnaJ/Hsp40 cysteine-rich domain"/>
    <property type="match status" value="2"/>
</dbReference>
<protein>
    <recommendedName>
        <fullName evidence="10">J domain-containing protein</fullName>
    </recommendedName>
</protein>
<dbReference type="PROSITE" id="PS51188">
    <property type="entry name" value="ZF_CR"/>
    <property type="match status" value="1"/>
</dbReference>
<dbReference type="InterPro" id="IPR036410">
    <property type="entry name" value="HSP_DnaJ_Cys-rich_dom_sf"/>
</dbReference>
<dbReference type="GO" id="GO:0009408">
    <property type="term" value="P:response to heat"/>
    <property type="evidence" value="ECO:0007669"/>
    <property type="project" value="InterPro"/>
</dbReference>
<dbReference type="SUPFAM" id="SSF46565">
    <property type="entry name" value="Chaperone J-domain"/>
    <property type="match status" value="1"/>
</dbReference>
<dbReference type="GO" id="GO:0031072">
    <property type="term" value="F:heat shock protein binding"/>
    <property type="evidence" value="ECO:0007669"/>
    <property type="project" value="InterPro"/>
</dbReference>
<feature type="domain" description="J" evidence="7">
    <location>
        <begin position="82"/>
        <end position="146"/>
    </location>
</feature>
<dbReference type="InParanoid" id="C3XW76"/>
<dbReference type="Pfam" id="PF00226">
    <property type="entry name" value="DnaJ"/>
    <property type="match status" value="1"/>
</dbReference>
<keyword evidence="4 6" id="KW-0862">Zinc</keyword>
<proteinExistence type="inferred from homology"/>
<dbReference type="SMART" id="SM00271">
    <property type="entry name" value="DnaJ"/>
    <property type="match status" value="1"/>
</dbReference>
<evidence type="ECO:0000256" key="5">
    <source>
        <dbReference type="ARBA" id="ARBA00023186"/>
    </source>
</evidence>
<dbReference type="GO" id="GO:0005524">
    <property type="term" value="F:ATP binding"/>
    <property type="evidence" value="ECO:0007669"/>
    <property type="project" value="InterPro"/>
</dbReference>
<evidence type="ECO:0000259" key="7">
    <source>
        <dbReference type="PROSITE" id="PS50076"/>
    </source>
</evidence>
<evidence type="ECO:0000313" key="9">
    <source>
        <dbReference type="EMBL" id="EEN67610.1"/>
    </source>
</evidence>
<dbReference type="AlphaFoldDB" id="C3XW76"/>
<dbReference type="GO" id="GO:0008270">
    <property type="term" value="F:zinc ion binding"/>
    <property type="evidence" value="ECO:0007669"/>
    <property type="project" value="UniProtKB-KW"/>
</dbReference>
<dbReference type="GO" id="GO:0006457">
    <property type="term" value="P:protein folding"/>
    <property type="evidence" value="ECO:0007669"/>
    <property type="project" value="InterPro"/>
</dbReference>
<evidence type="ECO:0000256" key="3">
    <source>
        <dbReference type="ARBA" id="ARBA00022771"/>
    </source>
</evidence>
<dbReference type="PRINTS" id="PR00625">
    <property type="entry name" value="JDOMAIN"/>
</dbReference>